<evidence type="ECO:0000313" key="2">
    <source>
        <dbReference type="Proteomes" id="UP000252355"/>
    </source>
</evidence>
<dbReference type="AlphaFoldDB" id="A0A367ZN37"/>
<reference evidence="1 2" key="1">
    <citation type="submission" date="2018-05" db="EMBL/GenBank/DDBJ databases">
        <title>A metagenomic window into the 2 km-deep terrestrial subsurface aquifer revealed taxonomically and functionally diverse microbial community comprising novel uncultured bacterial lineages.</title>
        <authorList>
            <person name="Kadnikov V.V."/>
            <person name="Mardanov A.V."/>
            <person name="Beletsky A.V."/>
            <person name="Banks D."/>
            <person name="Pimenov N.V."/>
            <person name="Frank Y.A."/>
            <person name="Karnachuk O.V."/>
            <person name="Ravin N.V."/>
        </authorList>
    </citation>
    <scope>NUCLEOTIDE SEQUENCE [LARGE SCALE GENOMIC DNA]</scope>
    <source>
        <strain evidence="1">BY5</strain>
    </source>
</reference>
<dbReference type="EMBL" id="QOQW01000012">
    <property type="protein sequence ID" value="RCK79544.1"/>
    <property type="molecule type" value="Genomic_DNA"/>
</dbReference>
<gene>
    <name evidence="1" type="ORF">OZSIB_4298</name>
</gene>
<protein>
    <submittedName>
        <fullName evidence="1">Uncharacterized protein</fullName>
    </submittedName>
</protein>
<proteinExistence type="predicted"/>
<dbReference type="Proteomes" id="UP000252355">
    <property type="component" value="Unassembled WGS sequence"/>
</dbReference>
<organism evidence="1 2">
    <name type="scientific">Candidatus Ozemobacter sibiricus</name>
    <dbReference type="NCBI Taxonomy" id="2268124"/>
    <lineage>
        <taxon>Bacteria</taxon>
        <taxon>Candidatus Ozemobacteria</taxon>
        <taxon>Candidatus Ozemobacterales</taxon>
        <taxon>Candidatus Ozemobacteraceae</taxon>
        <taxon>Candidatus Ozemobacter</taxon>
    </lineage>
</organism>
<accession>A0A367ZN37</accession>
<sequence length="162" mass="18313">MKTTMQANRRGLGTILFLLVLAALLAGLLYGYGIFCEKYYVALYDAEMVRYIDVPPYARRLDPAVNDLKGQCLLEIGTSQDQVNTFFGAMAKRRGFIFRAKDAEGEIEFEVTPHYLVKGTYKGNQLALRWNPVLSEALRQKYEKVFPGEPLPVATPTKALKR</sequence>
<name>A0A367ZN37_9BACT</name>
<comment type="caution">
    <text evidence="1">The sequence shown here is derived from an EMBL/GenBank/DDBJ whole genome shotgun (WGS) entry which is preliminary data.</text>
</comment>
<evidence type="ECO:0000313" key="1">
    <source>
        <dbReference type="EMBL" id="RCK79544.1"/>
    </source>
</evidence>